<evidence type="ECO:0000256" key="5">
    <source>
        <dbReference type="ARBA" id="ARBA00022984"/>
    </source>
</evidence>
<evidence type="ECO:0000256" key="6">
    <source>
        <dbReference type="ARBA" id="ARBA00023316"/>
    </source>
</evidence>
<keyword evidence="2" id="KW-0732">Signal</keyword>
<keyword evidence="5" id="KW-0573">Peptidoglycan synthesis</keyword>
<feature type="domain" description="Peptidase S11 D-alanyl-D-alanine carboxypeptidase A N-terminal" evidence="10">
    <location>
        <begin position="60"/>
        <end position="287"/>
    </location>
</feature>
<dbReference type="Gene3D" id="3.40.710.10">
    <property type="entry name" value="DD-peptidase/beta-lactamase superfamily"/>
    <property type="match status" value="1"/>
</dbReference>
<dbReference type="GO" id="GO:0009252">
    <property type="term" value="P:peptidoglycan biosynthetic process"/>
    <property type="evidence" value="ECO:0007669"/>
    <property type="project" value="UniProtKB-KW"/>
</dbReference>
<dbReference type="PROSITE" id="PS51257">
    <property type="entry name" value="PROKAR_LIPOPROTEIN"/>
    <property type="match status" value="1"/>
</dbReference>
<dbReference type="GO" id="GO:0009002">
    <property type="term" value="F:serine-type D-Ala-D-Ala carboxypeptidase activity"/>
    <property type="evidence" value="ECO:0007669"/>
    <property type="project" value="InterPro"/>
</dbReference>
<feature type="binding site" evidence="8">
    <location>
        <position position="256"/>
    </location>
    <ligand>
        <name>substrate</name>
    </ligand>
</feature>
<dbReference type="InterPro" id="IPR018044">
    <property type="entry name" value="Peptidase_S11"/>
</dbReference>
<dbReference type="PRINTS" id="PR00725">
    <property type="entry name" value="DADACBPTASE1"/>
</dbReference>
<keyword evidence="4" id="KW-0133">Cell shape</keyword>
<keyword evidence="6" id="KW-0961">Cell wall biogenesis/degradation</keyword>
<evidence type="ECO:0000259" key="10">
    <source>
        <dbReference type="Pfam" id="PF00768"/>
    </source>
</evidence>
<dbReference type="GO" id="GO:0006508">
    <property type="term" value="P:proteolysis"/>
    <property type="evidence" value="ECO:0007669"/>
    <property type="project" value="InterPro"/>
</dbReference>
<evidence type="ECO:0000313" key="11">
    <source>
        <dbReference type="EMBL" id="HGT71370.1"/>
    </source>
</evidence>
<feature type="active site" description="Proton acceptor" evidence="7">
    <location>
        <position position="95"/>
    </location>
</feature>
<dbReference type="SUPFAM" id="SSF56601">
    <property type="entry name" value="beta-lactamase/transpeptidase-like"/>
    <property type="match status" value="1"/>
</dbReference>
<proteinExistence type="inferred from homology"/>
<feature type="active site" evidence="7">
    <location>
        <position position="147"/>
    </location>
</feature>
<reference evidence="11" key="1">
    <citation type="journal article" date="2020" name="mSystems">
        <title>Genome- and Community-Level Interaction Insights into Carbon Utilization and Element Cycling Functions of Hydrothermarchaeota in Hydrothermal Sediment.</title>
        <authorList>
            <person name="Zhou Z."/>
            <person name="Liu Y."/>
            <person name="Xu W."/>
            <person name="Pan J."/>
            <person name="Luo Z.H."/>
            <person name="Li M."/>
        </authorList>
    </citation>
    <scope>NUCLEOTIDE SEQUENCE [LARGE SCALE GENOMIC DNA]</scope>
    <source>
        <strain evidence="11">SpSt-579</strain>
    </source>
</reference>
<evidence type="ECO:0000256" key="8">
    <source>
        <dbReference type="PIRSR" id="PIRSR618044-2"/>
    </source>
</evidence>
<keyword evidence="11" id="KW-0645">Protease</keyword>
<dbReference type="InterPro" id="IPR001967">
    <property type="entry name" value="Peptidase_S11_N"/>
</dbReference>
<dbReference type="InterPro" id="IPR012338">
    <property type="entry name" value="Beta-lactam/transpept-like"/>
</dbReference>
<dbReference type="AlphaFoldDB" id="A0A7C4M135"/>
<evidence type="ECO:0000256" key="1">
    <source>
        <dbReference type="ARBA" id="ARBA00007164"/>
    </source>
</evidence>
<name>A0A7C4M135_UNCC3</name>
<dbReference type="PANTHER" id="PTHR21581">
    <property type="entry name" value="D-ALANYL-D-ALANINE CARBOXYPEPTIDASE"/>
    <property type="match status" value="1"/>
</dbReference>
<keyword evidence="11" id="KW-0121">Carboxypeptidase</keyword>
<comment type="similarity">
    <text evidence="1 9">Belongs to the peptidase S11 family.</text>
</comment>
<dbReference type="GO" id="GO:0008360">
    <property type="term" value="P:regulation of cell shape"/>
    <property type="evidence" value="ECO:0007669"/>
    <property type="project" value="UniProtKB-KW"/>
</dbReference>
<evidence type="ECO:0000256" key="7">
    <source>
        <dbReference type="PIRSR" id="PIRSR618044-1"/>
    </source>
</evidence>
<dbReference type="EMBL" id="DSYQ01000022">
    <property type="protein sequence ID" value="HGT71370.1"/>
    <property type="molecule type" value="Genomic_DNA"/>
</dbReference>
<dbReference type="PANTHER" id="PTHR21581:SF6">
    <property type="entry name" value="TRAFFICKING PROTEIN PARTICLE COMPLEX SUBUNIT 12"/>
    <property type="match status" value="1"/>
</dbReference>
<feature type="active site" description="Acyl-ester intermediate" evidence="7">
    <location>
        <position position="92"/>
    </location>
</feature>
<sequence>MKYIYLLITIIIISSCSAIGTAKVSSAPLIYGESFLIKKGSNFKLLESKTIPKPQLTGIEEEFKAESYIILDRETLTPLLTKKDKDKRLFASVTKLMTVLVALENSDKSKIVEINRDFSDTPPAKMGIYKGEKILLENILKAALILSANDAADMIAYHVGNGNYNSFIDLMNQKAKDIGMFNTHFTNAIGLDDEQNYSTVYDLALLANYALKNEFIAETVKIKELEVYSYDGVTKHQLKSTNNLLDDKEINVYGLKTGQTPIAGGCFVSVAKLKNGEEIITVVLGSDDRFGQTIAMIEWVEENIKWEK</sequence>
<keyword evidence="3" id="KW-0378">Hydrolase</keyword>
<protein>
    <submittedName>
        <fullName evidence="11">D-alanyl-D-alanine carboxypeptidase</fullName>
    </submittedName>
</protein>
<gene>
    <name evidence="11" type="ORF">ENT43_03870</name>
</gene>
<accession>A0A7C4M135</accession>
<evidence type="ECO:0000256" key="2">
    <source>
        <dbReference type="ARBA" id="ARBA00022729"/>
    </source>
</evidence>
<dbReference type="Pfam" id="PF00768">
    <property type="entry name" value="Peptidase_S11"/>
    <property type="match status" value="1"/>
</dbReference>
<comment type="caution">
    <text evidence="11">The sequence shown here is derived from an EMBL/GenBank/DDBJ whole genome shotgun (WGS) entry which is preliminary data.</text>
</comment>
<organism evidence="11">
    <name type="scientific">candidate division CPR3 bacterium</name>
    <dbReference type="NCBI Taxonomy" id="2268181"/>
    <lineage>
        <taxon>Bacteria</taxon>
        <taxon>Bacteria division CPR3</taxon>
    </lineage>
</organism>
<evidence type="ECO:0000256" key="3">
    <source>
        <dbReference type="ARBA" id="ARBA00022801"/>
    </source>
</evidence>
<evidence type="ECO:0000256" key="9">
    <source>
        <dbReference type="RuleBase" id="RU004016"/>
    </source>
</evidence>
<evidence type="ECO:0000256" key="4">
    <source>
        <dbReference type="ARBA" id="ARBA00022960"/>
    </source>
</evidence>
<dbReference type="GO" id="GO:0071555">
    <property type="term" value="P:cell wall organization"/>
    <property type="evidence" value="ECO:0007669"/>
    <property type="project" value="UniProtKB-KW"/>
</dbReference>